<dbReference type="GO" id="GO:0005737">
    <property type="term" value="C:cytoplasm"/>
    <property type="evidence" value="ECO:0007669"/>
    <property type="project" value="UniProtKB-SubCell"/>
</dbReference>
<dbReference type="PANTHER" id="PTHR33602">
    <property type="entry name" value="REGULATORY PROTEIN RECX FAMILY PROTEIN"/>
    <property type="match status" value="1"/>
</dbReference>
<dbReference type="Pfam" id="PF21981">
    <property type="entry name" value="RecX_HTH3"/>
    <property type="match status" value="1"/>
</dbReference>
<dbReference type="Gene3D" id="1.10.10.10">
    <property type="entry name" value="Winged helix-like DNA-binding domain superfamily/Winged helix DNA-binding domain"/>
    <property type="match status" value="3"/>
</dbReference>
<protein>
    <recommendedName>
        <fullName evidence="3 5">Regulatory protein RecX</fullName>
    </recommendedName>
</protein>
<organism evidence="9 10">
    <name type="scientific">Candidatus Scatomonas pullistercoris</name>
    <dbReference type="NCBI Taxonomy" id="2840920"/>
    <lineage>
        <taxon>Bacteria</taxon>
        <taxon>Bacillati</taxon>
        <taxon>Bacillota</taxon>
        <taxon>Clostridia</taxon>
        <taxon>Lachnospirales</taxon>
        <taxon>Lachnospiraceae</taxon>
        <taxon>Lachnospiraceae incertae sedis</taxon>
        <taxon>Candidatus Scatomonas</taxon>
    </lineage>
</organism>
<proteinExistence type="inferred from homology"/>
<dbReference type="GO" id="GO:0006282">
    <property type="term" value="P:regulation of DNA repair"/>
    <property type="evidence" value="ECO:0007669"/>
    <property type="project" value="UniProtKB-UniRule"/>
</dbReference>
<dbReference type="AlphaFoldDB" id="A0A9D1P334"/>
<comment type="similarity">
    <text evidence="2 5">Belongs to the RecX family.</text>
</comment>
<evidence type="ECO:0000313" key="9">
    <source>
        <dbReference type="EMBL" id="HIV25025.1"/>
    </source>
</evidence>
<evidence type="ECO:0000259" key="6">
    <source>
        <dbReference type="Pfam" id="PF02631"/>
    </source>
</evidence>
<dbReference type="InterPro" id="IPR036388">
    <property type="entry name" value="WH-like_DNA-bd_sf"/>
</dbReference>
<feature type="domain" description="RecX third three-helical" evidence="7">
    <location>
        <begin position="112"/>
        <end position="151"/>
    </location>
</feature>
<comment type="caution">
    <text evidence="9">The sequence shown here is derived from an EMBL/GenBank/DDBJ whole genome shotgun (WGS) entry which is preliminary data.</text>
</comment>
<dbReference type="InterPro" id="IPR003783">
    <property type="entry name" value="Regulatory_RecX"/>
</dbReference>
<dbReference type="InterPro" id="IPR053925">
    <property type="entry name" value="RecX_HTH_3rd"/>
</dbReference>
<accession>A0A9D1P334</accession>
<evidence type="ECO:0000259" key="7">
    <source>
        <dbReference type="Pfam" id="PF21981"/>
    </source>
</evidence>
<evidence type="ECO:0000256" key="5">
    <source>
        <dbReference type="HAMAP-Rule" id="MF_01114"/>
    </source>
</evidence>
<evidence type="ECO:0000256" key="1">
    <source>
        <dbReference type="ARBA" id="ARBA00004496"/>
    </source>
</evidence>
<dbReference type="Pfam" id="PF21982">
    <property type="entry name" value="RecX_HTH1"/>
    <property type="match status" value="1"/>
</dbReference>
<sequence length="174" mass="20331">MRRKKAEMEREQRIKAAKETAMRKLLARDRSEWELGKLLERDGFDPEEREAALSYVKSFGYVNDRRYAENYVMSAGSRKSRAALRSFLQEKGVSREDAEAALRELPEDEGPLIRELLEKKAGAPHAMDDRERRRVFAYLGRRGFGAADIRREMKRYEREAPEGDTSFFGKQESY</sequence>
<feature type="domain" description="RecX first three-helical" evidence="8">
    <location>
        <begin position="17"/>
        <end position="54"/>
    </location>
</feature>
<dbReference type="InterPro" id="IPR053924">
    <property type="entry name" value="RecX_HTH_2nd"/>
</dbReference>
<dbReference type="PANTHER" id="PTHR33602:SF1">
    <property type="entry name" value="REGULATORY PROTEIN RECX FAMILY PROTEIN"/>
    <property type="match status" value="1"/>
</dbReference>
<evidence type="ECO:0000256" key="2">
    <source>
        <dbReference type="ARBA" id="ARBA00009695"/>
    </source>
</evidence>
<dbReference type="HAMAP" id="MF_01114">
    <property type="entry name" value="RecX"/>
    <property type="match status" value="1"/>
</dbReference>
<evidence type="ECO:0000256" key="4">
    <source>
        <dbReference type="ARBA" id="ARBA00022490"/>
    </source>
</evidence>
<comment type="subcellular location">
    <subcellularLocation>
        <location evidence="1 5">Cytoplasm</location>
    </subcellularLocation>
</comment>
<evidence type="ECO:0000259" key="8">
    <source>
        <dbReference type="Pfam" id="PF21982"/>
    </source>
</evidence>
<dbReference type="InterPro" id="IPR053926">
    <property type="entry name" value="RecX_HTH_1st"/>
</dbReference>
<feature type="domain" description="RecX second three-helical" evidence="6">
    <location>
        <begin position="63"/>
        <end position="102"/>
    </location>
</feature>
<reference evidence="9" key="2">
    <citation type="journal article" date="2021" name="PeerJ">
        <title>Extensive microbial diversity within the chicken gut microbiome revealed by metagenomics and culture.</title>
        <authorList>
            <person name="Gilroy R."/>
            <person name="Ravi A."/>
            <person name="Getino M."/>
            <person name="Pursley I."/>
            <person name="Horton D.L."/>
            <person name="Alikhan N.F."/>
            <person name="Baker D."/>
            <person name="Gharbi K."/>
            <person name="Hall N."/>
            <person name="Watson M."/>
            <person name="Adriaenssens E.M."/>
            <person name="Foster-Nyarko E."/>
            <person name="Jarju S."/>
            <person name="Secka A."/>
            <person name="Antonio M."/>
            <person name="Oren A."/>
            <person name="Chaudhuri R.R."/>
            <person name="La Ragione R."/>
            <person name="Hildebrand F."/>
            <person name="Pallen M.J."/>
        </authorList>
    </citation>
    <scope>NUCLEOTIDE SEQUENCE</scope>
    <source>
        <strain evidence="9">CHK188-20938</strain>
    </source>
</reference>
<keyword evidence="4 5" id="KW-0963">Cytoplasm</keyword>
<dbReference type="Pfam" id="PF02631">
    <property type="entry name" value="RecX_HTH2"/>
    <property type="match status" value="1"/>
</dbReference>
<name>A0A9D1P334_9FIRM</name>
<evidence type="ECO:0000313" key="10">
    <source>
        <dbReference type="Proteomes" id="UP000824169"/>
    </source>
</evidence>
<gene>
    <name evidence="5" type="primary">recX</name>
    <name evidence="9" type="ORF">IAB71_04430</name>
</gene>
<dbReference type="EMBL" id="DVOO01000011">
    <property type="protein sequence ID" value="HIV25025.1"/>
    <property type="molecule type" value="Genomic_DNA"/>
</dbReference>
<evidence type="ECO:0000256" key="3">
    <source>
        <dbReference type="ARBA" id="ARBA00018111"/>
    </source>
</evidence>
<reference evidence="9" key="1">
    <citation type="submission" date="2020-10" db="EMBL/GenBank/DDBJ databases">
        <authorList>
            <person name="Gilroy R."/>
        </authorList>
    </citation>
    <scope>NUCLEOTIDE SEQUENCE</scope>
    <source>
        <strain evidence="9">CHK188-20938</strain>
    </source>
</reference>
<dbReference type="Proteomes" id="UP000824169">
    <property type="component" value="Unassembled WGS sequence"/>
</dbReference>
<comment type="function">
    <text evidence="5">Modulates RecA activity.</text>
</comment>